<dbReference type="EMBL" id="JAUHHV010000001">
    <property type="protein sequence ID" value="KAK1437809.1"/>
    <property type="molecule type" value="Genomic_DNA"/>
</dbReference>
<gene>
    <name evidence="1" type="ORF">QVD17_03607</name>
</gene>
<proteinExistence type="predicted"/>
<keyword evidence="2" id="KW-1185">Reference proteome</keyword>
<accession>A0AAD8P9V0</accession>
<protein>
    <submittedName>
        <fullName evidence="1">Uncharacterized protein</fullName>
    </submittedName>
</protein>
<sequence>MELFECLPKIEHLTFLDSFMGALLVASVPEEVPTLLTHLKYACVDEMYVDRNGLTFLGVLIKCSPNLEKLKIIPHDGSGGKMNENEFSDKRQ</sequence>
<evidence type="ECO:0000313" key="1">
    <source>
        <dbReference type="EMBL" id="KAK1437809.1"/>
    </source>
</evidence>
<dbReference type="AlphaFoldDB" id="A0AAD8P9V0"/>
<reference evidence="1" key="1">
    <citation type="journal article" date="2023" name="bioRxiv">
        <title>Improved chromosome-level genome assembly for marigold (Tagetes erecta).</title>
        <authorList>
            <person name="Jiang F."/>
            <person name="Yuan L."/>
            <person name="Wang S."/>
            <person name="Wang H."/>
            <person name="Xu D."/>
            <person name="Wang A."/>
            <person name="Fan W."/>
        </authorList>
    </citation>
    <scope>NUCLEOTIDE SEQUENCE</scope>
    <source>
        <strain evidence="1">WSJ</strain>
        <tissue evidence="1">Leaf</tissue>
    </source>
</reference>
<comment type="caution">
    <text evidence="1">The sequence shown here is derived from an EMBL/GenBank/DDBJ whole genome shotgun (WGS) entry which is preliminary data.</text>
</comment>
<evidence type="ECO:0000313" key="2">
    <source>
        <dbReference type="Proteomes" id="UP001229421"/>
    </source>
</evidence>
<organism evidence="1 2">
    <name type="scientific">Tagetes erecta</name>
    <name type="common">African marigold</name>
    <dbReference type="NCBI Taxonomy" id="13708"/>
    <lineage>
        <taxon>Eukaryota</taxon>
        <taxon>Viridiplantae</taxon>
        <taxon>Streptophyta</taxon>
        <taxon>Embryophyta</taxon>
        <taxon>Tracheophyta</taxon>
        <taxon>Spermatophyta</taxon>
        <taxon>Magnoliopsida</taxon>
        <taxon>eudicotyledons</taxon>
        <taxon>Gunneridae</taxon>
        <taxon>Pentapetalae</taxon>
        <taxon>asterids</taxon>
        <taxon>campanulids</taxon>
        <taxon>Asterales</taxon>
        <taxon>Asteraceae</taxon>
        <taxon>Asteroideae</taxon>
        <taxon>Heliantheae alliance</taxon>
        <taxon>Tageteae</taxon>
        <taxon>Tagetes</taxon>
    </lineage>
</organism>
<name>A0AAD8P9V0_TARER</name>
<dbReference type="Proteomes" id="UP001229421">
    <property type="component" value="Unassembled WGS sequence"/>
</dbReference>